<sequence length="75" mass="8659">MHEMAIWTFLLKVQEFHKVFLLIIIDLAACKSCISAEPPICIIVSSTSYEKVISCRKKCNDHLNKVQNSDYIMKQ</sequence>
<evidence type="ECO:0000313" key="3">
    <source>
        <dbReference type="Proteomes" id="UP001054945"/>
    </source>
</evidence>
<evidence type="ECO:0008006" key="4">
    <source>
        <dbReference type="Google" id="ProtNLM"/>
    </source>
</evidence>
<evidence type="ECO:0000313" key="2">
    <source>
        <dbReference type="EMBL" id="GIY60384.1"/>
    </source>
</evidence>
<gene>
    <name evidence="2" type="ORF">CEXT_371361</name>
</gene>
<proteinExistence type="predicted"/>
<keyword evidence="1" id="KW-0732">Signal</keyword>
<feature type="chain" id="PRO_5043932553" description="Secreted protein" evidence="1">
    <location>
        <begin position="37"/>
        <end position="75"/>
    </location>
</feature>
<feature type="signal peptide" evidence="1">
    <location>
        <begin position="1"/>
        <end position="36"/>
    </location>
</feature>
<dbReference type="AlphaFoldDB" id="A0AAV4URG9"/>
<keyword evidence="3" id="KW-1185">Reference proteome</keyword>
<dbReference type="Proteomes" id="UP001054945">
    <property type="component" value="Unassembled WGS sequence"/>
</dbReference>
<name>A0AAV4URG9_CAEEX</name>
<organism evidence="2 3">
    <name type="scientific">Caerostris extrusa</name>
    <name type="common">Bark spider</name>
    <name type="synonym">Caerostris bankana</name>
    <dbReference type="NCBI Taxonomy" id="172846"/>
    <lineage>
        <taxon>Eukaryota</taxon>
        <taxon>Metazoa</taxon>
        <taxon>Ecdysozoa</taxon>
        <taxon>Arthropoda</taxon>
        <taxon>Chelicerata</taxon>
        <taxon>Arachnida</taxon>
        <taxon>Araneae</taxon>
        <taxon>Araneomorphae</taxon>
        <taxon>Entelegynae</taxon>
        <taxon>Araneoidea</taxon>
        <taxon>Araneidae</taxon>
        <taxon>Caerostris</taxon>
    </lineage>
</organism>
<dbReference type="EMBL" id="BPLR01013322">
    <property type="protein sequence ID" value="GIY60384.1"/>
    <property type="molecule type" value="Genomic_DNA"/>
</dbReference>
<protein>
    <recommendedName>
        <fullName evidence="4">Secreted protein</fullName>
    </recommendedName>
</protein>
<reference evidence="2 3" key="1">
    <citation type="submission" date="2021-06" db="EMBL/GenBank/DDBJ databases">
        <title>Caerostris extrusa draft genome.</title>
        <authorList>
            <person name="Kono N."/>
            <person name="Arakawa K."/>
        </authorList>
    </citation>
    <scope>NUCLEOTIDE SEQUENCE [LARGE SCALE GENOMIC DNA]</scope>
</reference>
<comment type="caution">
    <text evidence="2">The sequence shown here is derived from an EMBL/GenBank/DDBJ whole genome shotgun (WGS) entry which is preliminary data.</text>
</comment>
<accession>A0AAV4URG9</accession>
<evidence type="ECO:0000256" key="1">
    <source>
        <dbReference type="SAM" id="SignalP"/>
    </source>
</evidence>